<keyword evidence="5" id="KW-1185">Reference proteome</keyword>
<dbReference type="GO" id="GO:0005507">
    <property type="term" value="F:copper ion binding"/>
    <property type="evidence" value="ECO:0007669"/>
    <property type="project" value="InterPro"/>
</dbReference>
<evidence type="ECO:0008006" key="6">
    <source>
        <dbReference type="Google" id="ProtNLM"/>
    </source>
</evidence>
<gene>
    <name evidence="4" type="ORF">FHS37_005004</name>
</gene>
<feature type="region of interest" description="Disordered" evidence="3">
    <location>
        <begin position="1"/>
        <end position="35"/>
    </location>
</feature>
<organism evidence="4 5">
    <name type="scientific">Streptomyces griseomycini</name>
    <dbReference type="NCBI Taxonomy" id="66895"/>
    <lineage>
        <taxon>Bacteria</taxon>
        <taxon>Bacillati</taxon>
        <taxon>Actinomycetota</taxon>
        <taxon>Actinomycetes</taxon>
        <taxon>Kitasatosporales</taxon>
        <taxon>Streptomycetaceae</taxon>
        <taxon>Streptomyces</taxon>
    </lineage>
</organism>
<accession>A0A7W7PTC2</accession>
<dbReference type="Proteomes" id="UP000579523">
    <property type="component" value="Unassembled WGS sequence"/>
</dbReference>
<dbReference type="Pfam" id="PF06236">
    <property type="entry name" value="MelC1"/>
    <property type="match status" value="1"/>
</dbReference>
<proteinExistence type="predicted"/>
<sequence>MVISIGGAPVGAEDGAPGPARPGPAGPGPEGRTRREVTRGLRACALTAALAPLLTAFRAPHPRSGRGGGVPDGTAADRASAEWASSDRVPFDRTYRGCRIQGVWIPARGAGEAGRWHVTVDGRPLHLMRRADGSWLSTVDHYCSYPTPLEAARAAVDALPPGQRLRAPDPADDAAHPHEGGRHGVRA</sequence>
<evidence type="ECO:0000256" key="1">
    <source>
        <dbReference type="ARBA" id="ARBA00022729"/>
    </source>
</evidence>
<keyword evidence="2" id="KW-0186">Copper</keyword>
<name>A0A7W7PTC2_9ACTN</name>
<reference evidence="4 5" key="1">
    <citation type="submission" date="2020-08" db="EMBL/GenBank/DDBJ databases">
        <title>Genomic Encyclopedia of Type Strains, Phase III (KMG-III): the genomes of soil and plant-associated and newly described type strains.</title>
        <authorList>
            <person name="Whitman W."/>
        </authorList>
    </citation>
    <scope>NUCLEOTIDE SEQUENCE [LARGE SCALE GENOMIC DNA]</scope>
    <source>
        <strain evidence="4 5">CECT 3273</strain>
    </source>
</reference>
<dbReference type="GO" id="GO:0042438">
    <property type="term" value="P:melanin biosynthetic process"/>
    <property type="evidence" value="ECO:0007669"/>
    <property type="project" value="InterPro"/>
</dbReference>
<evidence type="ECO:0000256" key="2">
    <source>
        <dbReference type="ARBA" id="ARBA00023008"/>
    </source>
</evidence>
<dbReference type="EMBL" id="JACHJI010000009">
    <property type="protein sequence ID" value="MBB4900924.1"/>
    <property type="molecule type" value="Genomic_DNA"/>
</dbReference>
<protein>
    <recommendedName>
        <fullName evidence="6">Tyrosinase</fullName>
    </recommendedName>
</protein>
<keyword evidence="1" id="KW-0732">Signal</keyword>
<feature type="compositionally biased region" description="Basic and acidic residues" evidence="3">
    <location>
        <begin position="166"/>
        <end position="187"/>
    </location>
</feature>
<dbReference type="InterPro" id="IPR023199">
    <property type="entry name" value="GriE/MELC1_sf"/>
</dbReference>
<dbReference type="InterPro" id="IPR010928">
    <property type="entry name" value="MelC1"/>
</dbReference>
<evidence type="ECO:0000256" key="3">
    <source>
        <dbReference type="SAM" id="MobiDB-lite"/>
    </source>
</evidence>
<evidence type="ECO:0000313" key="4">
    <source>
        <dbReference type="EMBL" id="MBB4900924.1"/>
    </source>
</evidence>
<dbReference type="Gene3D" id="3.30.1880.10">
    <property type="entry name" value="protein ne1242 domain like"/>
    <property type="match status" value="1"/>
</dbReference>
<comment type="caution">
    <text evidence="4">The sequence shown here is derived from an EMBL/GenBank/DDBJ whole genome shotgun (WGS) entry which is preliminary data.</text>
</comment>
<feature type="region of interest" description="Disordered" evidence="3">
    <location>
        <begin position="161"/>
        <end position="187"/>
    </location>
</feature>
<dbReference type="AlphaFoldDB" id="A0A7W7PTC2"/>
<dbReference type="RefSeq" id="WP_184824959.1">
    <property type="nucleotide sequence ID" value="NZ_BMTI01000001.1"/>
</dbReference>
<evidence type="ECO:0000313" key="5">
    <source>
        <dbReference type="Proteomes" id="UP000579523"/>
    </source>
</evidence>
<feature type="region of interest" description="Disordered" evidence="3">
    <location>
        <begin position="58"/>
        <end position="86"/>
    </location>
</feature>